<feature type="compositionally biased region" description="Acidic residues" evidence="12">
    <location>
        <begin position="4221"/>
        <end position="4245"/>
    </location>
</feature>
<evidence type="ECO:0000256" key="8">
    <source>
        <dbReference type="ARBA" id="ARBA00023186"/>
    </source>
</evidence>
<dbReference type="FunFam" id="3.40.50.300:FF:001368">
    <property type="entry name" value="Midasin"/>
    <property type="match status" value="1"/>
</dbReference>
<accession>A0AAJ0BDB6</accession>
<feature type="compositionally biased region" description="Basic and acidic residues" evidence="12">
    <location>
        <begin position="4473"/>
        <end position="4486"/>
    </location>
</feature>
<evidence type="ECO:0000256" key="10">
    <source>
        <dbReference type="PIRNR" id="PIRNR010340"/>
    </source>
</evidence>
<comment type="subcellular location">
    <subcellularLocation>
        <location evidence="1">Nucleus</location>
        <location evidence="1">Nucleolus</location>
    </subcellularLocation>
    <subcellularLocation>
        <location evidence="2">Nucleus</location>
        <location evidence="2">Nucleoplasm</location>
    </subcellularLocation>
</comment>
<keyword evidence="11" id="KW-0175">Coiled coil</keyword>
<dbReference type="InterPro" id="IPR048617">
    <property type="entry name" value="MDN1_AAA_lid_4"/>
</dbReference>
<feature type="compositionally biased region" description="Acidic residues" evidence="12">
    <location>
        <begin position="4324"/>
        <end position="4337"/>
    </location>
</feature>
<dbReference type="GO" id="GO:0000055">
    <property type="term" value="P:ribosomal large subunit export from nucleus"/>
    <property type="evidence" value="ECO:0007669"/>
    <property type="project" value="TreeGrafter"/>
</dbReference>
<feature type="compositionally biased region" description="Acidic residues" evidence="12">
    <location>
        <begin position="4396"/>
        <end position="4405"/>
    </location>
</feature>
<feature type="compositionally biased region" description="Acidic residues" evidence="12">
    <location>
        <begin position="4122"/>
        <end position="4137"/>
    </location>
</feature>
<dbReference type="EMBL" id="MU839832">
    <property type="protein sequence ID" value="KAK1756159.1"/>
    <property type="molecule type" value="Genomic_DNA"/>
</dbReference>
<evidence type="ECO:0000256" key="12">
    <source>
        <dbReference type="SAM" id="MobiDB-lite"/>
    </source>
</evidence>
<dbReference type="InterPro" id="IPR003593">
    <property type="entry name" value="AAA+_ATPase"/>
</dbReference>
<feature type="compositionally biased region" description="Acidic residues" evidence="12">
    <location>
        <begin position="4274"/>
        <end position="4314"/>
    </location>
</feature>
<feature type="compositionally biased region" description="Basic and acidic residues" evidence="12">
    <location>
        <begin position="4495"/>
        <end position="4504"/>
    </location>
</feature>
<dbReference type="SUPFAM" id="SSF53300">
    <property type="entry name" value="vWA-like"/>
    <property type="match status" value="1"/>
</dbReference>
<feature type="region of interest" description="Disordered" evidence="12">
    <location>
        <begin position="740"/>
        <end position="763"/>
    </location>
</feature>
<name>A0AAJ0BDB6_9PEZI</name>
<keyword evidence="6 10" id="KW-0547">Nucleotide-binding</keyword>
<evidence type="ECO:0000313" key="14">
    <source>
        <dbReference type="EMBL" id="KAK1756159.1"/>
    </source>
</evidence>
<evidence type="ECO:0000256" key="9">
    <source>
        <dbReference type="ARBA" id="ARBA00023242"/>
    </source>
</evidence>
<dbReference type="GO" id="GO:0000027">
    <property type="term" value="P:ribosomal large subunit assembly"/>
    <property type="evidence" value="ECO:0007669"/>
    <property type="project" value="InterPro"/>
</dbReference>
<evidence type="ECO:0000256" key="7">
    <source>
        <dbReference type="ARBA" id="ARBA00022840"/>
    </source>
</evidence>
<keyword evidence="5" id="KW-0597">Phosphoprotein</keyword>
<dbReference type="GO" id="GO:0005524">
    <property type="term" value="F:ATP binding"/>
    <property type="evidence" value="ECO:0007669"/>
    <property type="project" value="UniProtKB-KW"/>
</dbReference>
<evidence type="ECO:0000256" key="11">
    <source>
        <dbReference type="SAM" id="Coils"/>
    </source>
</evidence>
<evidence type="ECO:0000313" key="15">
    <source>
        <dbReference type="Proteomes" id="UP001239445"/>
    </source>
</evidence>
<keyword evidence="15" id="KW-1185">Reference proteome</keyword>
<dbReference type="FunFam" id="3.40.50.300:FF:000142">
    <property type="entry name" value="Midasin"/>
    <property type="match status" value="1"/>
</dbReference>
<keyword evidence="8 10" id="KW-0143">Chaperone</keyword>
<keyword evidence="7 10" id="KW-0067">ATP-binding</keyword>
<comment type="function">
    <text evidence="10">Nuclear chaperone required for maturation and nuclear export of pre-60S ribosome subunits.</text>
</comment>
<evidence type="ECO:0000259" key="13">
    <source>
        <dbReference type="PROSITE" id="PS50234"/>
    </source>
</evidence>
<feature type="compositionally biased region" description="Basic and acidic residues" evidence="12">
    <location>
        <begin position="4254"/>
        <end position="4264"/>
    </location>
</feature>
<dbReference type="Pfam" id="PF17865">
    <property type="entry name" value="AAA_lid_5"/>
    <property type="match status" value="1"/>
</dbReference>
<dbReference type="GO" id="GO:0016887">
    <property type="term" value="F:ATP hydrolysis activity"/>
    <property type="evidence" value="ECO:0007669"/>
    <property type="project" value="InterPro"/>
</dbReference>
<dbReference type="InterPro" id="IPR041190">
    <property type="entry name" value="Midasin_AAA_lid_5"/>
</dbReference>
<dbReference type="PROSITE" id="PS50234">
    <property type="entry name" value="VWFA"/>
    <property type="match status" value="1"/>
</dbReference>
<dbReference type="InterPro" id="IPR012099">
    <property type="entry name" value="Midasin"/>
</dbReference>
<feature type="compositionally biased region" description="Basic and acidic residues" evidence="12">
    <location>
        <begin position="4361"/>
        <end position="4374"/>
    </location>
</feature>
<evidence type="ECO:0000256" key="6">
    <source>
        <dbReference type="ARBA" id="ARBA00022741"/>
    </source>
</evidence>
<dbReference type="PANTHER" id="PTHR48103">
    <property type="entry name" value="MIDASIN-RELATED"/>
    <property type="match status" value="1"/>
</dbReference>
<dbReference type="FunFam" id="3.40.50.300:FF:000582">
    <property type="entry name" value="Midasin"/>
    <property type="match status" value="1"/>
</dbReference>
<comment type="caution">
    <text evidence="14">The sequence shown here is derived from an EMBL/GenBank/DDBJ whole genome shotgun (WGS) entry which is preliminary data.</text>
</comment>
<feature type="compositionally biased region" description="Basic and acidic residues" evidence="12">
    <location>
        <begin position="4095"/>
        <end position="4104"/>
    </location>
</feature>
<protein>
    <recommendedName>
        <fullName evidence="4 10">Midasin</fullName>
    </recommendedName>
</protein>
<dbReference type="InterPro" id="IPR027417">
    <property type="entry name" value="P-loop_NTPase"/>
</dbReference>
<dbReference type="Pfam" id="PF07728">
    <property type="entry name" value="AAA_5"/>
    <property type="match status" value="9"/>
</dbReference>
<dbReference type="SUPFAM" id="SSF52540">
    <property type="entry name" value="P-loop containing nucleoside triphosphate hydrolases"/>
    <property type="match status" value="6"/>
</dbReference>
<dbReference type="Pfam" id="PF21108">
    <property type="entry name" value="MDN1_4th"/>
    <property type="match status" value="1"/>
</dbReference>
<dbReference type="Gene3D" id="3.40.50.410">
    <property type="entry name" value="von Willebrand factor, type A domain"/>
    <property type="match status" value="1"/>
</dbReference>
<keyword evidence="9 10" id="KW-0539">Nucleus</keyword>
<evidence type="ECO:0000256" key="1">
    <source>
        <dbReference type="ARBA" id="ARBA00004604"/>
    </source>
</evidence>
<feature type="compositionally biased region" description="Acidic residues" evidence="12">
    <location>
        <begin position="4344"/>
        <end position="4360"/>
    </location>
</feature>
<dbReference type="Gene3D" id="3.40.50.300">
    <property type="entry name" value="P-loop containing nucleotide triphosphate hydrolases"/>
    <property type="match status" value="6"/>
</dbReference>
<evidence type="ECO:0000256" key="5">
    <source>
        <dbReference type="ARBA" id="ARBA00022553"/>
    </source>
</evidence>
<feature type="domain" description="VWFA" evidence="13">
    <location>
        <begin position="4708"/>
        <end position="4914"/>
    </location>
</feature>
<evidence type="ECO:0000256" key="3">
    <source>
        <dbReference type="ARBA" id="ARBA00007188"/>
    </source>
</evidence>
<sequence>MATAVDVSRQRASLLGDTATLQILPPELVHIVQDHTSTRLLDAIASAALHAPATDSIFCHFEPVFADICARWTLSSPNVNVRVVAAFARILPFAPCLSVFLTRHLQQGPDRLGCLNLESFNDEDLLIVLLALWRLNNFEKRTYAPLSRPSKIQSLFGHQEPAIRCLAVRVFCQLHDAADLKLEALLSKQAQVDGGIIADLDGKRADYAFLSLYEDARAQRIREFRSRVQASTADLTQSQYPAQNLTPLVVKYGKTVLPRPLGPVNTPSTLAFTSTTLENLEALGTLLQQQGPVLLHGLSGSGKTSLVHEVARELGKQKDLVTLHLNEQTDAKMLLGLYTSGSKPGSFQWRAGVLTTAVKEGRWVLIEDLDRAPTEVMSTLLPLIERGELLIPGRGERIQAPNGFRIFATVRTLLGMNDKENLPNLIGLRLWQLLHVKSLPRDDLQGVIESRYPLLHKYVGGILSVFDRLLAATSGSARLLHGRAALDRPIGTRDLLKWCGRLDEILRAAGCKSGDEPITDTTRDRMFLEAVDCFVGNIHSSASRDALVAAIAKEMHLSPERVQHYLTSYIPELEDGETRLTIGRVSFPKPRRATRVTKSKRPFATTTHAKRLLEQIAVAVRHREPLLLVGETGIGKTTVIQQLADSLGQQLVAVNLSQQSEAGDLLGGFKPISAQTLAMPLKEEFEDLFEKTGVSAEKNKDYLDRINKKFSKGRWKEVSKEWRKAPKMFEAIISKLEDSQSRNGMGAEGQDGQPAKRRKTESTKLQRLRDLRTRWDTFSQSLDQFDRQISSGPAGFAFAFVEGKIVRAARNGDWVLLDEINLASPDTLESIAGLFQPTPSILLSETGEIERIQAHPNFRVFGAMNPATDVGKRDLPLGLRSRFTELYVSSPDRDKKDLLTIIKTYLKGNNSNIDRLSDDVADLYIEIKRRAELKTLVDQANEVPHFSLRTLTRVLTYANDVSPFYGLERALYEGFCMGFTTLLSEESERTVMPLIQQHLLKRANILSLPPKRPADGRNYVSFKNTNKDHQYWLLQGNETPVIREDYIITPYVERNLLNLVRATSTRRYPILIQGPTSAGKTSMIEYLANYTGNKFVRINNHEHTDLQEYLGTYVSDSEGKLKFQEGLLVQAMREGSWIVLDELNLAPTDVLEALNRLLDDNRELLIPETQEIVRPAENFCLFATQNPPGLYGGRKVLSRAFRNRFLELHFDDIPESELETILQKRSRNTAPSDCRRIVAVYKQLTRLRQESRVFEQKNSFATLRDLFRWALRNADTRQEIAENGFMLLAERVRKPEERDEVKRVIEEVFKVSINPDLLYDLDFAPEFNNIRARNSQGVIWTRAMRRLYVLVKRSIQNNEPVLLVGETGCGKTTVCQLLAEFEKKELHIVNAHQNTETGDLIGSQRPVRNRGAILDSLLQHLREAAALLGQPTGSLEELQEWYRGLTSEDLSKIPVSLRSGINTDSYRSKALFEWNDGSLVHAMKEGTYFLLDEISLADDSVLERLNSVLEPHRSLLLAEKGVEDSFVQASDGFQFFATMNPGGDFGKKELSPALRNRFTEVWVPALSEADDVHDIIVSKLDSRFKARTGTRKSQPVSRIIVEFASWFGKTFRPSTTTAFSVRDILAWVNFMNSSQFPSTELALLHGAAMVFIDTIGANPSALLAVDPKAMAEQRRMCLEKLGELCGHDLAPLYLKEPGLEVEETWLTIGDFRVARLSTGSWDAGKEFAVPTTRMNAMRVIRALQGTKPILLEGNPGVGKTTLITALAKACGQSLTRINLSDQTDLMDLFGTDVPVEGAEAGNFRWQNAPFLEAMQNGSWVLLDEMNLASQTVLEGLNACLDHRGEVYIAELDQVFKRHANFRLFAAQNPHHQGGGRKGLPSSFVNRFIVVYADVFTKQDLLHVTANRFPEIGEETQHRLIEFMSKLDDAVVSLKSFGAQGSPWEFNLRDTLRWGELLTSQNSLFRGRKPDDFLDVIIRQRFRSERDRQEVGRLFSEIFGRAPEDHSLYHDVNSRSCQVGLAMLQRNQLSQPTPFPAIDPIPRLKEIESVLIAVEQDLPCILVGPSGSGKTALLNHVAALAGKALVTFPLNADVDTMDLIGGFEQADPHREVLACLSRLRDALREQILLAVPEPVPEPALDLMGALNSLTSEVQYGTVLAMIEILQRIGALEPPLGSVLSEAAELLRRPLTMENPRFEWLDGVIVRAVETGAWLVLDNANLCSASVLDRLNSLLERPHGSLSINEHSGPGGEPRVIKLHPDFRIFLTVDPRYGELSRAMRNRSVEIYLDGNISPKLASVCRIAPVKGALQRYHAVTEFVNEGPEDPVASLSFDMLSLGDAELIERFSRAFHGGDSSPTVTRSSSRAADERLSQLLAYIGSDDAGSLRQTMAHLYKASADVMQMPLHPLLNSPMVPLLDQVSPGLAYWLACCYEFYLDLHHAKHAMESQLKKVNISKPSLMNRLQRSSVADRVASLSKDTTAHAVHFLTSMMKSMKQYLADSVGIPGDWEKRRAIVRRLMLFWRRTFESLTAPSFEEARFQAHLTHGNSLLQHGLASLKEHEGLQLLAAIRGYLEQDFVVGFKLSSGLSMEALWKNLRPDPIPDRQTLEQVVHLERLAERFDSLRWRTDVNVATLRTVQDSMARAYAVIRTGKGDGVSLVKAIESEISSLEDRLQQHTGEHPPFFASSFGCIRQATLLHRSSNQPAVTQGLSDVDVLANIPTLELMRLQSLPPTPFQTTGHLLVQSTNPPPWSGVRFGSLLLKYDATSSANLNELRSVEVEMPIMGKALAGCTDLAESSALRSTQRLLLNLMNEVLRAHGCMPLTIPQDKDTADIISQVNIEPLGMPRDVAEVFKQHFTKILWALIPVINQGTTPLEADSKAWVQFAVFCIQLFVPDKIYDPHHRAQVEAEEHQELHESLRRQISALERFELTFTGQRESLRSKLLDEEANAIGEPPSVQAIFRPGDVELRGLQGEFNNVLNTLIKSNELTSNFGSLTKPAHGSEVALSLIEQNVGLLIGRLMGRFEAYQDMTMPLVGILRCLQLGLSFARAAAASMELQMGNGALYTTDNCNALKWLVGATPFLSGDVQELQMTLLPLCSLEFLHLVQTIVAVDGLDRLRRDNKLRLALYQSLAAFHVEWSSKLEADRKIEEERTKFFRHKGSLEDEEEFDQEDFERLFPDYYAGEEEDDEKPKQKRHQRGGRELSILLAEAHERIFLAPREPLEGVKSLYMLVARKVAREHQSRSMCNSGLDDRLLPAAMMAFDEKVKAFESSVESNYNFYTDANLAEVRKLLSLVNSIKKRFLELQAVDEIGHHQTLADTTLACDKVLEMGIDDPLASILPAVERLYAFMYEWHEGGWATMAHKATALFEKLRDTICDWRRLELSSWSRLLDTEVQKCYDDAKSWWFIAYGAVILEPCGILEEGKDLKDHAVKLLAILESYFNGASLGQFASRLNLLRQLKNQLDILVLDEPGLGLIRDAVQNFIVFCSRYEQKVLETIRAGRTPLDRSMKDVLLLSKWRDKNIESLRDSARKSHQKLFKLVRKFRAVLDQPVQAIIQQGLPDEEHSANAYSHELTRVMADHDAVTLCERAIPDIAQNPQWTRMVNVDTMLKAMSRHGSLPENALNAVEILDGFTSDLVSSMAELRKETPSTLTDENKDLVSHLKTRKTTLYNDTLKAIRAMGFSRNLGTNILERQNSKHVVLVNSGLISASNCSSLDAIEYFYHKMLDLAPRFRLAAQEHSEDLNREVVHRSIGYLEGVLYVMLRQRQLLSRATETETSLGKNVALLRKLCSAGLTAEHRFPKYQRNFGKSVRWIIPVLKLSVHLLEVHQKLGDTDNGTICRNLMRRVDEFAALGADWDKLPQLKPGFTSAIQEKVEADIKKHMQSLEQYLSAVSSERPELAFVTDQIKRWADVPAARVEYTAPDREQTDGLVTSALTLSSKVLVALQNFQKAAKTLPAETDDAGWALKFSDGLGKSIEALGMSKIAAEVDDLIGLLCPLDLTETARKVPVAAVLRAVLPVLEQYAAVCEHKIQKFGDLHRATCKLGYTLSNSFVQIVSQGFCSPQEKSDEKSGESGQVETGTGLGDGEGAEDISKDIKADEDLSELAQDPNNKTKGEIEDNQDAVDMGDDELEGEMGSVAGEDEEEGDKSGDEDGEEDEGDEQAGDVDDLDPTAVDEKMWDGSGEDDAEKDQQGDNSKGKKDENDQTAAAESGAQKEEENDETMQEDGGEQGEADEEAEAGQEQEGLAQEELNRQDQHVEEQDTLALPDDMNIDIDDESVSGEDDDLDDLPEMEDAEEEKGPDGGDEEEGAEREAERDEEHIEDEVDDDAEEVDAPGKEEMDVDIDKEEAETEQPGEEESKKDQNQLRDDGNNADQENAAPSDVQNGGGQAQDDNDNMQDEQTDNKAAQREQGAVGKEAANQENAAAGEQGAAARADQEQGASEDAEPSDPSEAQPFKKLGDALEQWYKSQRDIRDTAEEQQKMDSSAADMARAEFQHLQDENAEADAQALGTATEQEAKPMDDAMAIDTEMEEPNNQMLADDADVNEDGMQDIEMEDQDQHEPQEAPKKDREDGRSGVATRQGVFDDDVAEQTKRTEDEEDEQIQETSTQLLATHLTESDRSMRDYSEALDMWTTFQTKTHGLSLSLSSQLRLILTPSQSTKLSGSFRTGKRLNIKKIIPYIASSYKRDKIWMRRSIPSKRSYQILLCVDDSSSMGDNSSSGLLALESFVMVARALTMLEVGQVGVLGFGSDVFVAHDLTGPLFASHDTGARVLQQFTFRQDGTDMCRLVRKTIDHFRDARLLTQQGAGQQDLWQLALILSDGLVQSKDHARLRPLLREAMEQRVMVVFIVMDDAGDQKGKGGSVLELKEARFGADGMPVIHRYLDSFPFPYYLIVHHLDDLPGALAGLLRTWFAEVNG</sequence>
<evidence type="ECO:0000256" key="4">
    <source>
        <dbReference type="ARBA" id="ARBA00017143"/>
    </source>
</evidence>
<evidence type="ECO:0000256" key="2">
    <source>
        <dbReference type="ARBA" id="ARBA00004642"/>
    </source>
</evidence>
<dbReference type="SMART" id="SM00382">
    <property type="entry name" value="AAA"/>
    <property type="match status" value="6"/>
</dbReference>
<proteinExistence type="inferred from homology"/>
<comment type="similarity">
    <text evidence="3 10">Belongs to the midasin family.</text>
</comment>
<dbReference type="InterPro" id="IPR002035">
    <property type="entry name" value="VWF_A"/>
</dbReference>
<dbReference type="InterPro" id="IPR040848">
    <property type="entry name" value="AAA_lid_7"/>
</dbReference>
<feature type="compositionally biased region" description="Basic and acidic residues" evidence="12">
    <location>
        <begin position="4562"/>
        <end position="4579"/>
    </location>
</feature>
<feature type="compositionally biased region" description="Low complexity" evidence="12">
    <location>
        <begin position="4419"/>
        <end position="4444"/>
    </location>
</feature>
<dbReference type="SMART" id="SM00327">
    <property type="entry name" value="VWA"/>
    <property type="match status" value="1"/>
</dbReference>
<gene>
    <name evidence="14" type="ORF">QBC47DRAFT_412738</name>
</gene>
<dbReference type="PANTHER" id="PTHR48103:SF2">
    <property type="entry name" value="MIDASIN"/>
    <property type="match status" value="1"/>
</dbReference>
<organism evidence="14 15">
    <name type="scientific">Echria macrotheca</name>
    <dbReference type="NCBI Taxonomy" id="438768"/>
    <lineage>
        <taxon>Eukaryota</taxon>
        <taxon>Fungi</taxon>
        <taxon>Dikarya</taxon>
        <taxon>Ascomycota</taxon>
        <taxon>Pezizomycotina</taxon>
        <taxon>Sordariomycetes</taxon>
        <taxon>Sordariomycetidae</taxon>
        <taxon>Sordariales</taxon>
        <taxon>Schizotheciaceae</taxon>
        <taxon>Echria</taxon>
    </lineage>
</organism>
<dbReference type="InterPro" id="IPR036465">
    <property type="entry name" value="vWFA_dom_sf"/>
</dbReference>
<feature type="compositionally biased region" description="Acidic residues" evidence="12">
    <location>
        <begin position="4545"/>
        <end position="4561"/>
    </location>
</feature>
<dbReference type="CDD" id="cd00009">
    <property type="entry name" value="AAA"/>
    <property type="match status" value="3"/>
</dbReference>
<dbReference type="Proteomes" id="UP001239445">
    <property type="component" value="Unassembled WGS sequence"/>
</dbReference>
<feature type="compositionally biased region" description="Basic and acidic residues" evidence="12">
    <location>
        <begin position="4193"/>
        <end position="4207"/>
    </location>
</feature>
<dbReference type="InterPro" id="IPR011704">
    <property type="entry name" value="ATPase_dyneun-rel_AAA"/>
</dbReference>
<feature type="compositionally biased region" description="Acidic residues" evidence="12">
    <location>
        <begin position="4144"/>
        <end position="4174"/>
    </location>
</feature>
<dbReference type="GO" id="GO:0030687">
    <property type="term" value="C:preribosome, large subunit precursor"/>
    <property type="evidence" value="ECO:0007669"/>
    <property type="project" value="TreeGrafter"/>
</dbReference>
<dbReference type="GO" id="GO:0005654">
    <property type="term" value="C:nucleoplasm"/>
    <property type="evidence" value="ECO:0007669"/>
    <property type="project" value="UniProtKB-SubCell"/>
</dbReference>
<dbReference type="GO" id="GO:0005730">
    <property type="term" value="C:nucleolus"/>
    <property type="evidence" value="ECO:0007669"/>
    <property type="project" value="UniProtKB-SubCell"/>
</dbReference>
<dbReference type="PIRSF" id="PIRSF010340">
    <property type="entry name" value="Midasin"/>
    <property type="match status" value="1"/>
</dbReference>
<dbReference type="Pfam" id="PF17867">
    <property type="entry name" value="AAA_lid_7"/>
    <property type="match status" value="3"/>
</dbReference>
<reference evidence="14" key="1">
    <citation type="submission" date="2023-06" db="EMBL/GenBank/DDBJ databases">
        <title>Genome-scale phylogeny and comparative genomics of the fungal order Sordariales.</title>
        <authorList>
            <consortium name="Lawrence Berkeley National Laboratory"/>
            <person name="Hensen N."/>
            <person name="Bonometti L."/>
            <person name="Westerberg I."/>
            <person name="Brannstrom I.O."/>
            <person name="Guillou S."/>
            <person name="Cros-Aarteil S."/>
            <person name="Calhoun S."/>
            <person name="Haridas S."/>
            <person name="Kuo A."/>
            <person name="Mondo S."/>
            <person name="Pangilinan J."/>
            <person name="Riley R."/>
            <person name="Labutti K."/>
            <person name="Andreopoulos B."/>
            <person name="Lipzen A."/>
            <person name="Chen C."/>
            <person name="Yanf M."/>
            <person name="Daum C."/>
            <person name="Ng V."/>
            <person name="Clum A."/>
            <person name="Steindorff A."/>
            <person name="Ohm R."/>
            <person name="Martin F."/>
            <person name="Silar P."/>
            <person name="Natvig D."/>
            <person name="Lalanne C."/>
            <person name="Gautier V."/>
            <person name="Ament-Velasquez S.L."/>
            <person name="Kruys A."/>
            <person name="Hutchinson M.I."/>
            <person name="Powell A.J."/>
            <person name="Barry K."/>
            <person name="Miller A.N."/>
            <person name="Grigoriev I.V."/>
            <person name="Debuchy R."/>
            <person name="Gladieux P."/>
            <person name="Thoren M.H."/>
            <person name="Johannesson H."/>
        </authorList>
    </citation>
    <scope>NUCLEOTIDE SEQUENCE</scope>
    <source>
        <strain evidence="14">PSN4</strain>
    </source>
</reference>
<dbReference type="FunFam" id="3.40.50.300:FF:000712">
    <property type="entry name" value="Midasin"/>
    <property type="match status" value="1"/>
</dbReference>
<feature type="region of interest" description="Disordered" evidence="12">
    <location>
        <begin position="4067"/>
        <end position="4611"/>
    </location>
</feature>
<feature type="coiled-coil region" evidence="11">
    <location>
        <begin position="2901"/>
        <end position="2928"/>
    </location>
</feature>